<evidence type="ECO:0000256" key="3">
    <source>
        <dbReference type="ARBA" id="ARBA00012943"/>
    </source>
</evidence>
<comment type="catalytic activity">
    <reaction evidence="8">
        <text>NAD(+) + NADPH + H(+)(in) = NADH + NADP(+) + H(+)(out)</text>
        <dbReference type="Rhea" id="RHEA:47992"/>
        <dbReference type="ChEBI" id="CHEBI:15378"/>
        <dbReference type="ChEBI" id="CHEBI:57540"/>
        <dbReference type="ChEBI" id="CHEBI:57783"/>
        <dbReference type="ChEBI" id="CHEBI:57945"/>
        <dbReference type="ChEBI" id="CHEBI:58349"/>
        <dbReference type="EC" id="7.1.1.1"/>
    </reaction>
</comment>
<dbReference type="SMART" id="SM01003">
    <property type="entry name" value="AlaDh_PNT_N"/>
    <property type="match status" value="1"/>
</dbReference>
<keyword evidence="4" id="KW-0547">Nucleotide-binding</keyword>
<dbReference type="EC" id="7.1.1.1" evidence="3"/>
<dbReference type="SUPFAM" id="SSF51735">
    <property type="entry name" value="NAD(P)-binding Rossmann-fold domains"/>
    <property type="match status" value="1"/>
</dbReference>
<proteinExistence type="inferred from homology"/>
<keyword evidence="7" id="KW-0520">NAD</keyword>
<dbReference type="InterPro" id="IPR008143">
    <property type="entry name" value="Ala_DH/PNT_CS2"/>
</dbReference>
<dbReference type="EMBL" id="MVHV01000007">
    <property type="protein sequence ID" value="ORA83683.1"/>
    <property type="molecule type" value="Genomic_DNA"/>
</dbReference>
<keyword evidence="12" id="KW-1185">Reference proteome</keyword>
<sequence length="404" mass="41007">MATAAPSTATAAEASPPRLFTVGVLAESTPGEHRVAVVPESLAALAKSHIRVLVASGAGSGAWFPDGAYTRAGATVTTADDVIAHADALVSIGAPAPEVIGSLREGQTVIGMLRPLVEPALAQQLADRGITAISLDGLPRTVSRAQSMDALTSQANVAGYKAVLVAADTFGRFFPLLITAAGTAKPAEVLILGAGVAGLQAMGTAHRLGAVVTGYDVRPETRDQVISVGAKFLELESAVSAAGEGGYARALTPDEQAAQQQQLDDHISGFDVVITTAQVPGRRPPVLVTVEAVNRMRAGSVIVDLAASALGGNVEGSTPEHTILTDNGVRIIGAGDLPSRVPTAASMAYSHNVTALLAELVHDGALAIDPTNEIHAGVVVSYQGRVIHPAVAALLNTTSEGAHA</sequence>
<evidence type="ECO:0000256" key="8">
    <source>
        <dbReference type="ARBA" id="ARBA00048202"/>
    </source>
</evidence>
<dbReference type="PROSITE" id="PS00837">
    <property type="entry name" value="ALADH_PNT_2"/>
    <property type="match status" value="1"/>
</dbReference>
<comment type="function">
    <text evidence="1">The transhydrogenation between NADH and NADP is coupled to respiration and ATP hydrolysis and functions as a proton pump across the membrane.</text>
</comment>
<evidence type="ECO:0000256" key="6">
    <source>
        <dbReference type="ARBA" id="ARBA00022967"/>
    </source>
</evidence>
<comment type="caution">
    <text evidence="11">The sequence shown here is derived from an EMBL/GenBank/DDBJ whole genome shotgun (WGS) entry which is preliminary data.</text>
</comment>
<keyword evidence="5" id="KW-0521">NADP</keyword>
<accession>A0ABX3STL3</accession>
<dbReference type="CDD" id="cd05304">
    <property type="entry name" value="Rubrum_tdh"/>
    <property type="match status" value="1"/>
</dbReference>
<reference evidence="11 12" key="1">
    <citation type="submission" date="2017-02" db="EMBL/GenBank/DDBJ databases">
        <title>The new phylogeny of genus Mycobacterium.</title>
        <authorList>
            <person name="Tortoli E."/>
            <person name="Trovato A."/>
            <person name="Cirillo D.M."/>
        </authorList>
    </citation>
    <scope>NUCLEOTIDE SEQUENCE [LARGE SCALE GENOMIC DNA]</scope>
    <source>
        <strain evidence="11 12">IP1130001</strain>
    </source>
</reference>
<gene>
    <name evidence="11" type="ORF">BST29_09105</name>
</gene>
<evidence type="ECO:0000259" key="9">
    <source>
        <dbReference type="SMART" id="SM01002"/>
    </source>
</evidence>
<dbReference type="RefSeq" id="WP_071512518.1">
    <property type="nucleotide sequence ID" value="NZ_CP060015.1"/>
</dbReference>
<dbReference type="InterPro" id="IPR007886">
    <property type="entry name" value="AlaDH/PNT_N"/>
</dbReference>
<organism evidence="11 12">
    <name type="scientific">Mycobacterium malmoense</name>
    <dbReference type="NCBI Taxonomy" id="1780"/>
    <lineage>
        <taxon>Bacteria</taxon>
        <taxon>Bacillati</taxon>
        <taxon>Actinomycetota</taxon>
        <taxon>Actinomycetes</taxon>
        <taxon>Mycobacteriales</taxon>
        <taxon>Mycobacteriaceae</taxon>
        <taxon>Mycobacterium</taxon>
    </lineage>
</organism>
<dbReference type="PANTHER" id="PTHR10160:SF19">
    <property type="entry name" value="PROTON-TRANSLOCATING NAD(P)(+) TRANSHYDROGENASE"/>
    <property type="match status" value="1"/>
</dbReference>
<dbReference type="Pfam" id="PF01262">
    <property type="entry name" value="AlaDh_PNT_C"/>
    <property type="match status" value="1"/>
</dbReference>
<comment type="similarity">
    <text evidence="2">Belongs to the AlaDH/PNT family.</text>
</comment>
<evidence type="ECO:0000256" key="1">
    <source>
        <dbReference type="ARBA" id="ARBA00003943"/>
    </source>
</evidence>
<name>A0ABX3STL3_MYCMA</name>
<evidence type="ECO:0000313" key="12">
    <source>
        <dbReference type="Proteomes" id="UP000243140"/>
    </source>
</evidence>
<keyword evidence="6" id="KW-1278">Translocase</keyword>
<evidence type="ECO:0000256" key="5">
    <source>
        <dbReference type="ARBA" id="ARBA00022857"/>
    </source>
</evidence>
<evidence type="ECO:0000259" key="10">
    <source>
        <dbReference type="SMART" id="SM01003"/>
    </source>
</evidence>
<evidence type="ECO:0000256" key="7">
    <source>
        <dbReference type="ARBA" id="ARBA00023027"/>
    </source>
</evidence>
<evidence type="ECO:0000256" key="4">
    <source>
        <dbReference type="ARBA" id="ARBA00022741"/>
    </source>
</evidence>
<dbReference type="InterPro" id="IPR007698">
    <property type="entry name" value="AlaDH/PNT_NAD(H)-bd"/>
</dbReference>
<feature type="domain" description="Alanine dehydrogenase/pyridine nucleotide transhydrogenase NAD(H)-binding" evidence="9">
    <location>
        <begin position="167"/>
        <end position="333"/>
    </location>
</feature>
<dbReference type="SMART" id="SM01002">
    <property type="entry name" value="AlaDh_PNT_C"/>
    <property type="match status" value="1"/>
</dbReference>
<dbReference type="Gene3D" id="3.40.50.720">
    <property type="entry name" value="NAD(P)-binding Rossmann-like Domain"/>
    <property type="match status" value="2"/>
</dbReference>
<dbReference type="SUPFAM" id="SSF52283">
    <property type="entry name" value="Formate/glycerate dehydrogenase catalytic domain-like"/>
    <property type="match status" value="1"/>
</dbReference>
<dbReference type="Pfam" id="PF05222">
    <property type="entry name" value="AlaDh_PNT_N"/>
    <property type="match status" value="1"/>
</dbReference>
<dbReference type="Proteomes" id="UP000243140">
    <property type="component" value="Unassembled WGS sequence"/>
</dbReference>
<dbReference type="PANTHER" id="PTHR10160">
    <property type="entry name" value="NAD(P) TRANSHYDROGENASE"/>
    <property type="match status" value="1"/>
</dbReference>
<dbReference type="InterPro" id="IPR036291">
    <property type="entry name" value="NAD(P)-bd_dom_sf"/>
</dbReference>
<evidence type="ECO:0000256" key="2">
    <source>
        <dbReference type="ARBA" id="ARBA00005689"/>
    </source>
</evidence>
<protein>
    <recommendedName>
        <fullName evidence="3">proton-translocating NAD(P)(+) transhydrogenase</fullName>
        <ecNumber evidence="3">7.1.1.1</ecNumber>
    </recommendedName>
</protein>
<evidence type="ECO:0000313" key="11">
    <source>
        <dbReference type="EMBL" id="ORA83683.1"/>
    </source>
</evidence>
<feature type="domain" description="Alanine dehydrogenase/pyridine nucleotide transhydrogenase N-terminal" evidence="10">
    <location>
        <begin position="23"/>
        <end position="158"/>
    </location>
</feature>